<dbReference type="Proteomes" id="UP001519460">
    <property type="component" value="Unassembled WGS sequence"/>
</dbReference>
<evidence type="ECO:0008006" key="4">
    <source>
        <dbReference type="Google" id="ProtNLM"/>
    </source>
</evidence>
<dbReference type="Pfam" id="PF15228">
    <property type="entry name" value="DAP"/>
    <property type="match status" value="1"/>
</dbReference>
<comment type="caution">
    <text evidence="2">The sequence shown here is derived from an EMBL/GenBank/DDBJ whole genome shotgun (WGS) entry which is preliminary data.</text>
</comment>
<accession>A0ABD0K9V0</accession>
<evidence type="ECO:0000313" key="2">
    <source>
        <dbReference type="EMBL" id="KAK7483797.1"/>
    </source>
</evidence>
<reference evidence="2 3" key="1">
    <citation type="journal article" date="2023" name="Sci. Data">
        <title>Genome assembly of the Korean intertidal mud-creeper Batillaria attramentaria.</title>
        <authorList>
            <person name="Patra A.K."/>
            <person name="Ho P.T."/>
            <person name="Jun S."/>
            <person name="Lee S.J."/>
            <person name="Kim Y."/>
            <person name="Won Y.J."/>
        </authorList>
    </citation>
    <scope>NUCLEOTIDE SEQUENCE [LARGE SCALE GENOMIC DNA]</scope>
    <source>
        <strain evidence="2">Wonlab-2016</strain>
    </source>
</reference>
<protein>
    <recommendedName>
        <fullName evidence="4">Death-associated protein 1</fullName>
    </recommendedName>
</protein>
<feature type="compositionally biased region" description="Basic and acidic residues" evidence="1">
    <location>
        <begin position="73"/>
        <end position="91"/>
    </location>
</feature>
<dbReference type="EMBL" id="JACVVK020000221">
    <property type="protein sequence ID" value="KAK7483797.1"/>
    <property type="molecule type" value="Genomic_DNA"/>
</dbReference>
<proteinExistence type="predicted"/>
<gene>
    <name evidence="2" type="ORF">BaRGS_00025013</name>
</gene>
<dbReference type="AlphaFoldDB" id="A0ABD0K9V0"/>
<dbReference type="PANTHER" id="PTHR13177">
    <property type="entry name" value="DEATH-ASSOCIATED PROTEIN 1"/>
    <property type="match status" value="1"/>
</dbReference>
<evidence type="ECO:0000256" key="1">
    <source>
        <dbReference type="SAM" id="MobiDB-lite"/>
    </source>
</evidence>
<dbReference type="PANTHER" id="PTHR13177:SF4">
    <property type="entry name" value="GEO09647P1"/>
    <property type="match status" value="1"/>
</dbReference>
<sequence length="109" mass="11850">MASNEDASAVADLKGGHPPAVKVGGMRIVQHKKEPEKPEQPALTQEEEEEFGSSPPKTDKHHSSAVVSGAVTKGDKDFPPEAVKVYHDKPMPTHAKPRAPQIQHIHQPR</sequence>
<keyword evidence="3" id="KW-1185">Reference proteome</keyword>
<evidence type="ECO:0000313" key="3">
    <source>
        <dbReference type="Proteomes" id="UP001519460"/>
    </source>
</evidence>
<name>A0ABD0K9V0_9CAEN</name>
<organism evidence="2 3">
    <name type="scientific">Batillaria attramentaria</name>
    <dbReference type="NCBI Taxonomy" id="370345"/>
    <lineage>
        <taxon>Eukaryota</taxon>
        <taxon>Metazoa</taxon>
        <taxon>Spiralia</taxon>
        <taxon>Lophotrochozoa</taxon>
        <taxon>Mollusca</taxon>
        <taxon>Gastropoda</taxon>
        <taxon>Caenogastropoda</taxon>
        <taxon>Sorbeoconcha</taxon>
        <taxon>Cerithioidea</taxon>
        <taxon>Batillariidae</taxon>
        <taxon>Batillaria</taxon>
    </lineage>
</organism>
<feature type="region of interest" description="Disordered" evidence="1">
    <location>
        <begin position="1"/>
        <end position="109"/>
    </location>
</feature>
<dbReference type="InterPro" id="IPR024130">
    <property type="entry name" value="DAP1/DAPL1"/>
</dbReference>